<name>A0A6M0PBA5_9BACI</name>
<keyword evidence="4" id="KW-1185">Reference proteome</keyword>
<dbReference type="AlphaFoldDB" id="A0A6M0PBA5"/>
<evidence type="ECO:0000259" key="2">
    <source>
        <dbReference type="Pfam" id="PF13490"/>
    </source>
</evidence>
<reference evidence="3 4" key="1">
    <citation type="submission" date="2020-02" db="EMBL/GenBank/DDBJ databases">
        <authorList>
            <person name="Feng H."/>
        </authorList>
    </citation>
    <scope>NUCLEOTIDE SEQUENCE [LARGE SCALE GENOMIC DNA]</scope>
    <source>
        <strain evidence="3 4">Gsoil 114</strain>
    </source>
</reference>
<dbReference type="Pfam" id="PF13490">
    <property type="entry name" value="zf-HC2"/>
    <property type="match status" value="1"/>
</dbReference>
<evidence type="ECO:0000313" key="4">
    <source>
        <dbReference type="Proteomes" id="UP000476934"/>
    </source>
</evidence>
<reference evidence="3 4" key="2">
    <citation type="submission" date="2020-03" db="EMBL/GenBank/DDBJ databases">
        <title>Bacillus aquiflavi sp. nov., isolated from yellow water of strong flavor Chinese baijiu in Yibin region of China.</title>
        <authorList>
            <person name="Xie J."/>
        </authorList>
    </citation>
    <scope>NUCLEOTIDE SEQUENCE [LARGE SCALE GENOMIC DNA]</scope>
    <source>
        <strain evidence="3 4">Gsoil 114</strain>
    </source>
</reference>
<accession>A0A6M0PBA5</accession>
<protein>
    <submittedName>
        <fullName evidence="3">Anti-sigma factor</fullName>
    </submittedName>
</protein>
<keyword evidence="1" id="KW-1133">Transmembrane helix</keyword>
<evidence type="ECO:0000313" key="3">
    <source>
        <dbReference type="EMBL" id="NEY21717.1"/>
    </source>
</evidence>
<evidence type="ECO:0000256" key="1">
    <source>
        <dbReference type="SAM" id="Phobius"/>
    </source>
</evidence>
<comment type="caution">
    <text evidence="3">The sequence shown here is derived from an EMBL/GenBank/DDBJ whole genome shotgun (WGS) entry which is preliminary data.</text>
</comment>
<sequence length="204" mass="23348">MTTCPDQIIHYMHDYLDHDISEDHKEILLHHLETCAICKQHFDELQKSVSYVQSLSKVTAPDHFTKNVMSQLPKEKRRIGMKRWISAHPFLTAASLFIILMAGTLFSSWNDPNEFSFTKNPNLVVKNHTVIVPKGKVVKEDVTVRNGNIRVEGTVQGNVTVIKGKEYMASAGNVTGKVKEIDKIFEWIWYKMKDLGHDAFAHNK</sequence>
<feature type="transmembrane region" description="Helical" evidence="1">
    <location>
        <begin position="84"/>
        <end position="109"/>
    </location>
</feature>
<proteinExistence type="predicted"/>
<dbReference type="EMBL" id="JAAIWK010000047">
    <property type="protein sequence ID" value="NEY21717.1"/>
    <property type="molecule type" value="Genomic_DNA"/>
</dbReference>
<feature type="domain" description="Putative zinc-finger" evidence="2">
    <location>
        <begin position="6"/>
        <end position="38"/>
    </location>
</feature>
<dbReference type="Proteomes" id="UP000476934">
    <property type="component" value="Unassembled WGS sequence"/>
</dbReference>
<organism evidence="3 4">
    <name type="scientific">Heyndrickxia ginsengihumi</name>
    <dbReference type="NCBI Taxonomy" id="363870"/>
    <lineage>
        <taxon>Bacteria</taxon>
        <taxon>Bacillati</taxon>
        <taxon>Bacillota</taxon>
        <taxon>Bacilli</taxon>
        <taxon>Bacillales</taxon>
        <taxon>Bacillaceae</taxon>
        <taxon>Heyndrickxia</taxon>
    </lineage>
</organism>
<keyword evidence="1" id="KW-0472">Membrane</keyword>
<keyword evidence="1" id="KW-0812">Transmembrane</keyword>
<dbReference type="RefSeq" id="WP_025731615.1">
    <property type="nucleotide sequence ID" value="NZ_JAAIWK010000047.1"/>
</dbReference>
<gene>
    <name evidence="3" type="ORF">G4D61_17530</name>
</gene>
<dbReference type="OrthoDB" id="9782842at2"/>
<dbReference type="InterPro" id="IPR027383">
    <property type="entry name" value="Znf_put"/>
</dbReference>